<evidence type="ECO:0000256" key="2">
    <source>
        <dbReference type="ARBA" id="ARBA00022679"/>
    </source>
</evidence>
<evidence type="ECO:0000256" key="5">
    <source>
        <dbReference type="HAMAP-Rule" id="MF_02126"/>
    </source>
</evidence>
<dbReference type="AlphaFoldDB" id="A0A8J8MS03"/>
<feature type="binding site" evidence="5">
    <location>
        <begin position="179"/>
        <end position="182"/>
    </location>
    <ligand>
        <name>substrate</name>
    </ligand>
</feature>
<feature type="binding site" evidence="5">
    <location>
        <begin position="116"/>
        <end position="120"/>
    </location>
    <ligand>
        <name>S-adenosyl-L-methionine</name>
        <dbReference type="ChEBI" id="CHEBI:59789"/>
    </ligand>
</feature>
<accession>A0A8J8MS03</accession>
<keyword evidence="9" id="KW-1185">Reference proteome</keyword>
<dbReference type="InterPro" id="IPR004556">
    <property type="entry name" value="HemK-like"/>
</dbReference>
<dbReference type="Gene3D" id="1.10.8.10">
    <property type="entry name" value="DNA helicase RuvA subunit, C-terminal domain"/>
    <property type="match status" value="1"/>
</dbReference>
<name>A0A8J8MS03_9RHOB</name>
<evidence type="ECO:0000313" key="8">
    <source>
        <dbReference type="EMBL" id="QUS35626.1"/>
    </source>
</evidence>
<comment type="catalytic activity">
    <reaction evidence="4 5">
        <text>L-glutaminyl-[peptide chain release factor] + S-adenosyl-L-methionine = N(5)-methyl-L-glutaminyl-[peptide chain release factor] + S-adenosyl-L-homocysteine + H(+)</text>
        <dbReference type="Rhea" id="RHEA:42896"/>
        <dbReference type="Rhea" id="RHEA-COMP:10271"/>
        <dbReference type="Rhea" id="RHEA-COMP:10272"/>
        <dbReference type="ChEBI" id="CHEBI:15378"/>
        <dbReference type="ChEBI" id="CHEBI:30011"/>
        <dbReference type="ChEBI" id="CHEBI:57856"/>
        <dbReference type="ChEBI" id="CHEBI:59789"/>
        <dbReference type="ChEBI" id="CHEBI:61891"/>
        <dbReference type="EC" id="2.1.1.297"/>
    </reaction>
</comment>
<dbReference type="Gene3D" id="3.40.50.150">
    <property type="entry name" value="Vaccinia Virus protein VP39"/>
    <property type="match status" value="1"/>
</dbReference>
<evidence type="ECO:0000313" key="9">
    <source>
        <dbReference type="Proteomes" id="UP000679284"/>
    </source>
</evidence>
<dbReference type="SUPFAM" id="SSF53335">
    <property type="entry name" value="S-adenosyl-L-methionine-dependent methyltransferases"/>
    <property type="match status" value="1"/>
</dbReference>
<comment type="function">
    <text evidence="5">Methylates the class 1 translation termination release factors RF1/PrfA and RF2/PrfB on the glutamine residue of the universally conserved GGQ motif.</text>
</comment>
<dbReference type="RefSeq" id="WP_211784873.1">
    <property type="nucleotide sequence ID" value="NZ_CP047289.1"/>
</dbReference>
<feature type="binding site" evidence="5">
    <location>
        <position position="165"/>
    </location>
    <ligand>
        <name>S-adenosyl-L-methionine</name>
        <dbReference type="ChEBI" id="CHEBI:59789"/>
    </ligand>
</feature>
<feature type="binding site" evidence="5">
    <location>
        <position position="138"/>
    </location>
    <ligand>
        <name>S-adenosyl-L-methionine</name>
        <dbReference type="ChEBI" id="CHEBI:59789"/>
    </ligand>
</feature>
<dbReference type="InterPro" id="IPR007848">
    <property type="entry name" value="Small_mtfrase_dom"/>
</dbReference>
<evidence type="ECO:0000259" key="6">
    <source>
        <dbReference type="Pfam" id="PF05175"/>
    </source>
</evidence>
<organism evidence="8 9">
    <name type="scientific">Falsirhodobacter algicola</name>
    <dbReference type="NCBI Taxonomy" id="2692330"/>
    <lineage>
        <taxon>Bacteria</taxon>
        <taxon>Pseudomonadati</taxon>
        <taxon>Pseudomonadota</taxon>
        <taxon>Alphaproteobacteria</taxon>
        <taxon>Rhodobacterales</taxon>
        <taxon>Paracoccaceae</taxon>
        <taxon>Falsirhodobacter</taxon>
    </lineage>
</organism>
<feature type="domain" description="Release factor glutamine methyltransferase N-terminal" evidence="7">
    <location>
        <begin position="5"/>
        <end position="75"/>
    </location>
</feature>
<dbReference type="KEGG" id="fap:GR316_04680"/>
<evidence type="ECO:0000259" key="7">
    <source>
        <dbReference type="Pfam" id="PF17827"/>
    </source>
</evidence>
<feature type="binding site" evidence="5">
    <location>
        <position position="179"/>
    </location>
    <ligand>
        <name>S-adenosyl-L-methionine</name>
        <dbReference type="ChEBI" id="CHEBI:59789"/>
    </ligand>
</feature>
<dbReference type="PANTHER" id="PTHR18895:SF74">
    <property type="entry name" value="MTRF1L RELEASE FACTOR GLUTAMINE METHYLTRANSFERASE"/>
    <property type="match status" value="1"/>
</dbReference>
<keyword evidence="3 5" id="KW-0949">S-adenosyl-L-methionine</keyword>
<dbReference type="InterPro" id="IPR029063">
    <property type="entry name" value="SAM-dependent_MTases_sf"/>
</dbReference>
<proteinExistence type="inferred from homology"/>
<dbReference type="NCBIfam" id="TIGR00536">
    <property type="entry name" value="hemK_fam"/>
    <property type="match status" value="1"/>
</dbReference>
<dbReference type="EC" id="2.1.1.297" evidence="5"/>
<protein>
    <recommendedName>
        <fullName evidence="5">Release factor glutamine methyltransferase</fullName>
        <shortName evidence="5">RF MTase</shortName>
        <ecNumber evidence="5">2.1.1.297</ecNumber>
    </recommendedName>
    <alternativeName>
        <fullName evidence="5">N5-glutamine methyltransferase PrmC</fullName>
    </alternativeName>
    <alternativeName>
        <fullName evidence="5">Protein-(glutamine-N5) MTase PrmC</fullName>
    </alternativeName>
    <alternativeName>
        <fullName evidence="5">Protein-glutamine N-methyltransferase PrmC</fullName>
    </alternativeName>
</protein>
<dbReference type="InterPro" id="IPR002052">
    <property type="entry name" value="DNA_methylase_N6_adenine_CS"/>
</dbReference>
<dbReference type="NCBIfam" id="TIGR03534">
    <property type="entry name" value="RF_mod_PrmC"/>
    <property type="match status" value="1"/>
</dbReference>
<dbReference type="PROSITE" id="PS00092">
    <property type="entry name" value="N6_MTASE"/>
    <property type="match status" value="1"/>
</dbReference>
<comment type="similarity">
    <text evidence="5">Belongs to the protein N5-glutamine methyltransferase family. PrmC subfamily.</text>
</comment>
<feature type="domain" description="Methyltransferase small" evidence="6">
    <location>
        <begin position="100"/>
        <end position="187"/>
    </location>
</feature>
<sequence length="277" mass="29259">MIVADALRRGAAELAAAGVPEAGRDARWLLAHMMGYAPDRLVLHMSDEVGTHAMARFEAALAARSARQPVAQIVGERLFWGRRFRITPEVLDPRPETEALIALALEEPFGTLLDLGTGSGAIALTLMAETGAETTATDLSPGALAVAGENAARLGLRPLFVLSDWFASVEGRFALIVSNPPYITEAEMDDLSPEVREWEPHLALTPGGDGLDAYRAIAAGARDHLLPGGRLLLEIGATQGAAVAALLREAGLDAVRVHPDMEGRDRVVAARAPAKTG</sequence>
<dbReference type="Pfam" id="PF17827">
    <property type="entry name" value="PrmC_N"/>
    <property type="match status" value="1"/>
</dbReference>
<dbReference type="EMBL" id="CP047289">
    <property type="protein sequence ID" value="QUS35626.1"/>
    <property type="molecule type" value="Genomic_DNA"/>
</dbReference>
<dbReference type="PANTHER" id="PTHR18895">
    <property type="entry name" value="HEMK METHYLTRANSFERASE"/>
    <property type="match status" value="1"/>
</dbReference>
<keyword evidence="1 5" id="KW-0489">Methyltransferase</keyword>
<evidence type="ECO:0000256" key="4">
    <source>
        <dbReference type="ARBA" id="ARBA00048391"/>
    </source>
</evidence>
<dbReference type="InterPro" id="IPR019874">
    <property type="entry name" value="RF_methyltr_PrmC"/>
</dbReference>
<evidence type="ECO:0000256" key="3">
    <source>
        <dbReference type="ARBA" id="ARBA00022691"/>
    </source>
</evidence>
<dbReference type="InterPro" id="IPR040758">
    <property type="entry name" value="PrmC_N"/>
</dbReference>
<dbReference type="GO" id="GO:0032259">
    <property type="term" value="P:methylation"/>
    <property type="evidence" value="ECO:0007669"/>
    <property type="project" value="UniProtKB-KW"/>
</dbReference>
<dbReference type="InterPro" id="IPR050320">
    <property type="entry name" value="N5-glutamine_MTase"/>
</dbReference>
<dbReference type="Pfam" id="PF05175">
    <property type="entry name" value="MTS"/>
    <property type="match status" value="1"/>
</dbReference>
<evidence type="ECO:0000256" key="1">
    <source>
        <dbReference type="ARBA" id="ARBA00022603"/>
    </source>
</evidence>
<dbReference type="GO" id="GO:0003676">
    <property type="term" value="F:nucleic acid binding"/>
    <property type="evidence" value="ECO:0007669"/>
    <property type="project" value="InterPro"/>
</dbReference>
<reference evidence="8" key="1">
    <citation type="submission" date="2020-01" db="EMBL/GenBank/DDBJ databases">
        <authorList>
            <person name="Yang Y."/>
            <person name="Kwon Y.M."/>
        </authorList>
    </citation>
    <scope>NUCLEOTIDE SEQUENCE</scope>
    <source>
        <strain evidence="8">PG104</strain>
    </source>
</reference>
<keyword evidence="2 5" id="KW-0808">Transferase</keyword>
<dbReference type="Proteomes" id="UP000679284">
    <property type="component" value="Chromosome"/>
</dbReference>
<dbReference type="HAMAP" id="MF_02126">
    <property type="entry name" value="RF_methyltr_PrmC"/>
    <property type="match status" value="1"/>
</dbReference>
<dbReference type="CDD" id="cd02440">
    <property type="entry name" value="AdoMet_MTases"/>
    <property type="match status" value="1"/>
</dbReference>
<gene>
    <name evidence="5 8" type="primary">prmC</name>
    <name evidence="8" type="ORF">GR316_04680</name>
</gene>
<dbReference type="GO" id="GO:0102559">
    <property type="term" value="F:peptide chain release factor N(5)-glutamine methyltransferase activity"/>
    <property type="evidence" value="ECO:0007669"/>
    <property type="project" value="UniProtKB-EC"/>
</dbReference>